<dbReference type="GO" id="GO:0005576">
    <property type="term" value="C:extracellular region"/>
    <property type="evidence" value="ECO:0007669"/>
    <property type="project" value="UniProtKB-SubCell"/>
</dbReference>
<evidence type="ECO:0000256" key="12">
    <source>
        <dbReference type="PROSITE-ProRule" id="PRU00023"/>
    </source>
</evidence>
<keyword evidence="11" id="KW-1053">Target membrane</keyword>
<feature type="repeat" description="ANK" evidence="12">
    <location>
        <begin position="214"/>
        <end position="247"/>
    </location>
</feature>
<dbReference type="PROSITE" id="PS50297">
    <property type="entry name" value="ANK_REP_REGION"/>
    <property type="match status" value="5"/>
</dbReference>
<comment type="caution">
    <text evidence="14">The sequence shown here is derived from an EMBL/GenBank/DDBJ whole genome shotgun (WGS) entry which is preliminary data.</text>
</comment>
<evidence type="ECO:0000256" key="10">
    <source>
        <dbReference type="ARBA" id="ARBA00023043"/>
    </source>
</evidence>
<evidence type="ECO:0000256" key="11">
    <source>
        <dbReference type="ARBA" id="ARBA00023298"/>
    </source>
</evidence>
<evidence type="ECO:0000313" key="15">
    <source>
        <dbReference type="Proteomes" id="UP001054837"/>
    </source>
</evidence>
<keyword evidence="6" id="KW-0800">Toxin</keyword>
<evidence type="ECO:0000256" key="6">
    <source>
        <dbReference type="ARBA" id="ARBA00022656"/>
    </source>
</evidence>
<feature type="repeat" description="ANK" evidence="12">
    <location>
        <begin position="283"/>
        <end position="315"/>
    </location>
</feature>
<accession>A0AAV4R1T2</accession>
<proteinExistence type="predicted"/>
<evidence type="ECO:0000256" key="9">
    <source>
        <dbReference type="ARBA" id="ARBA00023028"/>
    </source>
</evidence>
<evidence type="ECO:0000256" key="3">
    <source>
        <dbReference type="ARBA" id="ARBA00022483"/>
    </source>
</evidence>
<evidence type="ECO:0000256" key="7">
    <source>
        <dbReference type="ARBA" id="ARBA00022699"/>
    </source>
</evidence>
<dbReference type="PANTHER" id="PTHR24126:SF14">
    <property type="entry name" value="ANK_REP_REGION DOMAIN-CONTAINING PROTEIN"/>
    <property type="match status" value="1"/>
</dbReference>
<keyword evidence="11" id="KW-0472">Membrane</keyword>
<keyword evidence="4" id="KW-0964">Secreted</keyword>
<dbReference type="SUPFAM" id="SSF48403">
    <property type="entry name" value="Ankyrin repeat"/>
    <property type="match status" value="1"/>
</dbReference>
<feature type="repeat" description="ANK" evidence="12">
    <location>
        <begin position="103"/>
        <end position="135"/>
    </location>
</feature>
<dbReference type="InterPro" id="IPR002110">
    <property type="entry name" value="Ankyrin_rpt"/>
</dbReference>
<dbReference type="PROSITE" id="PS50088">
    <property type="entry name" value="ANK_REPEAT"/>
    <property type="match status" value="6"/>
</dbReference>
<feature type="domain" description="SOCS box" evidence="13">
    <location>
        <begin position="450"/>
        <end position="490"/>
    </location>
</feature>
<gene>
    <name evidence="14" type="primary">X975_19396</name>
    <name evidence="14" type="ORF">CDAR_505251</name>
</gene>
<dbReference type="SMART" id="SM00248">
    <property type="entry name" value="ANK"/>
    <property type="match status" value="8"/>
</dbReference>
<keyword evidence="8" id="KW-0677">Repeat</keyword>
<keyword evidence="5" id="KW-1052">Target cell membrane</keyword>
<feature type="repeat" description="ANK" evidence="12">
    <location>
        <begin position="319"/>
        <end position="351"/>
    </location>
</feature>
<feature type="repeat" description="ANK" evidence="12">
    <location>
        <begin position="249"/>
        <end position="281"/>
    </location>
</feature>
<dbReference type="GO" id="GO:0044218">
    <property type="term" value="C:other organism cell membrane"/>
    <property type="evidence" value="ECO:0007669"/>
    <property type="project" value="UniProtKB-KW"/>
</dbReference>
<dbReference type="EMBL" id="BPLQ01005332">
    <property type="protein sequence ID" value="GIY14217.1"/>
    <property type="molecule type" value="Genomic_DNA"/>
</dbReference>
<keyword evidence="10 12" id="KW-0040">ANK repeat</keyword>
<protein>
    <submittedName>
        <fullName evidence="14">Ankyrin repeat protein</fullName>
    </submittedName>
</protein>
<feature type="repeat" description="ANK" evidence="12">
    <location>
        <begin position="70"/>
        <end position="102"/>
    </location>
</feature>
<keyword evidence="3" id="KW-0268">Exocytosis</keyword>
<organism evidence="14 15">
    <name type="scientific">Caerostris darwini</name>
    <dbReference type="NCBI Taxonomy" id="1538125"/>
    <lineage>
        <taxon>Eukaryota</taxon>
        <taxon>Metazoa</taxon>
        <taxon>Ecdysozoa</taxon>
        <taxon>Arthropoda</taxon>
        <taxon>Chelicerata</taxon>
        <taxon>Arachnida</taxon>
        <taxon>Araneae</taxon>
        <taxon>Araneomorphae</taxon>
        <taxon>Entelegynae</taxon>
        <taxon>Araneoidea</taxon>
        <taxon>Araneidae</taxon>
        <taxon>Caerostris</taxon>
    </lineage>
</organism>
<comment type="subcellular location">
    <subcellularLocation>
        <location evidence="2">Secreted</location>
    </subcellularLocation>
    <subcellularLocation>
        <location evidence="1">Target cell membrane</location>
    </subcellularLocation>
</comment>
<keyword evidence="9" id="KW-0638">Presynaptic neurotoxin</keyword>
<dbReference type="Pfam" id="PF12796">
    <property type="entry name" value="Ank_2"/>
    <property type="match status" value="3"/>
</dbReference>
<dbReference type="InterPro" id="IPR001496">
    <property type="entry name" value="SOCS_box"/>
</dbReference>
<keyword evidence="7" id="KW-0528">Neurotoxin</keyword>
<dbReference type="GO" id="GO:0006887">
    <property type="term" value="P:exocytosis"/>
    <property type="evidence" value="ECO:0007669"/>
    <property type="project" value="UniProtKB-KW"/>
</dbReference>
<dbReference type="GO" id="GO:0090729">
    <property type="term" value="F:toxin activity"/>
    <property type="evidence" value="ECO:0007669"/>
    <property type="project" value="UniProtKB-KW"/>
</dbReference>
<dbReference type="AlphaFoldDB" id="A0AAV4R1T2"/>
<evidence type="ECO:0000259" key="13">
    <source>
        <dbReference type="Pfam" id="PF07525"/>
    </source>
</evidence>
<dbReference type="PRINTS" id="PR01415">
    <property type="entry name" value="ANKYRIN"/>
</dbReference>
<evidence type="ECO:0000256" key="5">
    <source>
        <dbReference type="ARBA" id="ARBA00022537"/>
    </source>
</evidence>
<evidence type="ECO:0000256" key="2">
    <source>
        <dbReference type="ARBA" id="ARBA00004613"/>
    </source>
</evidence>
<evidence type="ECO:0000256" key="4">
    <source>
        <dbReference type="ARBA" id="ARBA00022525"/>
    </source>
</evidence>
<evidence type="ECO:0000313" key="14">
    <source>
        <dbReference type="EMBL" id="GIY14217.1"/>
    </source>
</evidence>
<dbReference type="GO" id="GO:0044231">
    <property type="term" value="C:host cell presynaptic membrane"/>
    <property type="evidence" value="ECO:0007669"/>
    <property type="project" value="UniProtKB-KW"/>
</dbReference>
<dbReference type="Proteomes" id="UP001054837">
    <property type="component" value="Unassembled WGS sequence"/>
</dbReference>
<reference evidence="14 15" key="1">
    <citation type="submission" date="2021-06" db="EMBL/GenBank/DDBJ databases">
        <title>Caerostris darwini draft genome.</title>
        <authorList>
            <person name="Kono N."/>
            <person name="Arakawa K."/>
        </authorList>
    </citation>
    <scope>NUCLEOTIDE SEQUENCE [LARGE SCALE GENOMIC DNA]</scope>
</reference>
<evidence type="ECO:0000256" key="1">
    <source>
        <dbReference type="ARBA" id="ARBA00004175"/>
    </source>
</evidence>
<name>A0AAV4R1T2_9ARAC</name>
<keyword evidence="15" id="KW-1185">Reference proteome</keyword>
<dbReference type="Gene3D" id="1.25.40.20">
    <property type="entry name" value="Ankyrin repeat-containing domain"/>
    <property type="match status" value="2"/>
</dbReference>
<sequence>MDFSALIASYRPPSAVEEDILECLHRGQSHFKQPLRQLADHIIHRQSVEFIKEFIEEEDLFGCLNEPIHKGLRLLHYAVYQDEMGIMLLLLDSDADPNVMDDLGFTPVHICAEKGYIHLIEILMSYGARICFTEIYPNDQSFGDPPRATAADEPLRMAIRHCEHETARFLLEHGANCNAMYYLGQEINLVNPLDLASMELLLLYGADANARDLQGLTPLMKACRISQAVEAVHLLISYGADVNAKALEDEKTSLHYAVLTGNLEIVQILVFNGAKVSFPLERTRPPPLYYAVLRGNVEILDFLLDSGADVNAVSTVVGSALHLALTERIANQVEIVETLLRRGANPNAITQSDGRPCLKPPIGEYLQCCEHPRLEIIKLLLKHGARIVFDIQKNHDFGILKVIHRIHLGLNPEVMTLLVEASETFNIPFIEQSRHLSEYHKEILYKKALQPFSLLQAARIQLRRTLGWGPSVPETVRTLGIPRCLERYVLFEE</sequence>
<evidence type="ECO:0000256" key="8">
    <source>
        <dbReference type="ARBA" id="ARBA00022737"/>
    </source>
</evidence>
<dbReference type="Pfam" id="PF07525">
    <property type="entry name" value="SOCS_box"/>
    <property type="match status" value="1"/>
</dbReference>
<dbReference type="PANTHER" id="PTHR24126">
    <property type="entry name" value="ANKYRIN REPEAT, PH AND SEC7 DOMAIN CONTAINING PROTEIN SECG-RELATED"/>
    <property type="match status" value="1"/>
</dbReference>
<dbReference type="InterPro" id="IPR036770">
    <property type="entry name" value="Ankyrin_rpt-contain_sf"/>
</dbReference>